<feature type="domain" description="HTH LytTR-type" evidence="4">
    <location>
        <begin position="142"/>
        <end position="248"/>
    </location>
</feature>
<proteinExistence type="predicted"/>
<dbReference type="InterPro" id="IPR007492">
    <property type="entry name" value="LytTR_DNA-bd_dom"/>
</dbReference>
<dbReference type="Gene3D" id="3.40.50.2300">
    <property type="match status" value="1"/>
</dbReference>
<name>A0A8J2ZPW3_9BACI</name>
<dbReference type="Pfam" id="PF04397">
    <property type="entry name" value="LytTR"/>
    <property type="match status" value="1"/>
</dbReference>
<dbReference type="InterPro" id="IPR001789">
    <property type="entry name" value="Sig_transdc_resp-reg_receiver"/>
</dbReference>
<dbReference type="SMART" id="SM00850">
    <property type="entry name" value="LytTR"/>
    <property type="match status" value="1"/>
</dbReference>
<gene>
    <name evidence="5" type="primary">lytR</name>
    <name evidence="5" type="ORF">GCM10010978_07990</name>
</gene>
<evidence type="ECO:0000313" key="5">
    <source>
        <dbReference type="EMBL" id="GGH71738.1"/>
    </source>
</evidence>
<dbReference type="PROSITE" id="PS50110">
    <property type="entry name" value="RESPONSE_REGULATORY"/>
    <property type="match status" value="1"/>
</dbReference>
<evidence type="ECO:0000313" key="6">
    <source>
        <dbReference type="Proteomes" id="UP000602050"/>
    </source>
</evidence>
<keyword evidence="6" id="KW-1185">Reference proteome</keyword>
<dbReference type="SUPFAM" id="SSF52172">
    <property type="entry name" value="CheY-like"/>
    <property type="match status" value="1"/>
</dbReference>
<dbReference type="PANTHER" id="PTHR37299:SF1">
    <property type="entry name" value="STAGE 0 SPORULATION PROTEIN A HOMOLOG"/>
    <property type="match status" value="1"/>
</dbReference>
<evidence type="ECO:0000259" key="3">
    <source>
        <dbReference type="PROSITE" id="PS50110"/>
    </source>
</evidence>
<dbReference type="CDD" id="cd17532">
    <property type="entry name" value="REC_LytTR_AlgR-like"/>
    <property type="match status" value="1"/>
</dbReference>
<keyword evidence="5" id="KW-0238">DNA-binding</keyword>
<dbReference type="PROSITE" id="PS50930">
    <property type="entry name" value="HTH_LYTTR"/>
    <property type="match status" value="1"/>
</dbReference>
<evidence type="ECO:0000259" key="4">
    <source>
        <dbReference type="PROSITE" id="PS50930"/>
    </source>
</evidence>
<reference evidence="5" key="1">
    <citation type="journal article" date="2014" name="Int. J. Syst. Evol. Microbiol.">
        <title>Complete genome sequence of Corynebacterium casei LMG S-19264T (=DSM 44701T), isolated from a smear-ripened cheese.</title>
        <authorList>
            <consortium name="US DOE Joint Genome Institute (JGI-PGF)"/>
            <person name="Walter F."/>
            <person name="Albersmeier A."/>
            <person name="Kalinowski J."/>
            <person name="Ruckert C."/>
        </authorList>
    </citation>
    <scope>NUCLEOTIDE SEQUENCE</scope>
    <source>
        <strain evidence="5">CGMCC 1.12360</strain>
    </source>
</reference>
<dbReference type="AlphaFoldDB" id="A0A8J2ZPW3"/>
<sequence>MMRVLIAEDEQLVREELIYLLEREEDVTLCPEATTGDELITLYKENRPDVIFLDVQMPGKSGIEAAKEILKDEGNPPLFIFTTAYDEYAVEAFEIEAVDYLLKPYDERRFQETMKRLRKKLAQQEKESKEMRLKQNSRTEKLLIDDGEKMIVLSPESIYYAVPNNRMLEIHTEQKVIYSRMTLQELEKKLKGYPFFRPHRSYLVNIEQIQEITPWFNGTSNIKLKDKKKTVIPVSRSAKRVLFKIFER</sequence>
<dbReference type="SMART" id="SM00448">
    <property type="entry name" value="REC"/>
    <property type="match status" value="1"/>
</dbReference>
<feature type="domain" description="Response regulatory" evidence="3">
    <location>
        <begin position="3"/>
        <end position="118"/>
    </location>
</feature>
<protein>
    <submittedName>
        <fullName evidence="5">DNA-binding response regulator</fullName>
    </submittedName>
</protein>
<reference evidence="5" key="2">
    <citation type="submission" date="2020-09" db="EMBL/GenBank/DDBJ databases">
        <authorList>
            <person name="Sun Q."/>
            <person name="Zhou Y."/>
        </authorList>
    </citation>
    <scope>NUCLEOTIDE SEQUENCE</scope>
    <source>
        <strain evidence="5">CGMCC 1.12360</strain>
    </source>
</reference>
<accession>A0A8J2ZPW3</accession>
<feature type="modified residue" description="4-aspartylphosphate" evidence="1">
    <location>
        <position position="54"/>
    </location>
</feature>
<comment type="caution">
    <text evidence="5">The sequence shown here is derived from an EMBL/GenBank/DDBJ whole genome shotgun (WGS) entry which is preliminary data.</text>
</comment>
<dbReference type="EMBL" id="BMEV01000010">
    <property type="protein sequence ID" value="GGH71738.1"/>
    <property type="molecule type" value="Genomic_DNA"/>
</dbReference>
<evidence type="ECO:0000256" key="1">
    <source>
        <dbReference type="PROSITE-ProRule" id="PRU00169"/>
    </source>
</evidence>
<dbReference type="PANTHER" id="PTHR37299">
    <property type="entry name" value="TRANSCRIPTIONAL REGULATOR-RELATED"/>
    <property type="match status" value="1"/>
</dbReference>
<dbReference type="InterPro" id="IPR046947">
    <property type="entry name" value="LytR-like"/>
</dbReference>
<keyword evidence="1" id="KW-0597">Phosphoprotein</keyword>
<keyword evidence="2" id="KW-0175">Coiled coil</keyword>
<dbReference type="Proteomes" id="UP000602050">
    <property type="component" value="Unassembled WGS sequence"/>
</dbReference>
<dbReference type="GO" id="GO:0003677">
    <property type="term" value="F:DNA binding"/>
    <property type="evidence" value="ECO:0007669"/>
    <property type="project" value="UniProtKB-KW"/>
</dbReference>
<dbReference type="GO" id="GO:0000156">
    <property type="term" value="F:phosphorelay response regulator activity"/>
    <property type="evidence" value="ECO:0007669"/>
    <property type="project" value="InterPro"/>
</dbReference>
<evidence type="ECO:0000256" key="2">
    <source>
        <dbReference type="SAM" id="Coils"/>
    </source>
</evidence>
<feature type="coiled-coil region" evidence="2">
    <location>
        <begin position="107"/>
        <end position="134"/>
    </location>
</feature>
<organism evidence="5 6">
    <name type="scientific">Compostibacillus humi</name>
    <dbReference type="NCBI Taxonomy" id="1245525"/>
    <lineage>
        <taxon>Bacteria</taxon>
        <taxon>Bacillati</taxon>
        <taxon>Bacillota</taxon>
        <taxon>Bacilli</taxon>
        <taxon>Bacillales</taxon>
        <taxon>Bacillaceae</taxon>
        <taxon>Compostibacillus</taxon>
    </lineage>
</organism>
<dbReference type="Pfam" id="PF00072">
    <property type="entry name" value="Response_reg"/>
    <property type="match status" value="1"/>
</dbReference>
<dbReference type="InterPro" id="IPR011006">
    <property type="entry name" value="CheY-like_superfamily"/>
</dbReference>
<dbReference type="Gene3D" id="2.40.50.1020">
    <property type="entry name" value="LytTr DNA-binding domain"/>
    <property type="match status" value="1"/>
</dbReference>